<dbReference type="GO" id="GO:0000049">
    <property type="term" value="F:tRNA binding"/>
    <property type="evidence" value="ECO:0007669"/>
    <property type="project" value="InterPro"/>
</dbReference>
<dbReference type="InterPro" id="IPR020539">
    <property type="entry name" value="RNase_P_CS"/>
</dbReference>
<evidence type="ECO:0000313" key="9">
    <source>
        <dbReference type="Proteomes" id="UP000494245"/>
    </source>
</evidence>
<dbReference type="PANTHER" id="PTHR33992">
    <property type="entry name" value="RIBONUCLEASE P PROTEIN COMPONENT"/>
    <property type="match status" value="1"/>
</dbReference>
<keyword evidence="4" id="KW-0255">Endonuclease</keyword>
<comment type="function">
    <text evidence="1">RNaseP catalyzes the removal of the 5'-leader sequence from pre-tRNA to produce the mature 5'-terminus. It can also cleave other RNA substrates such as 4.5S RNA. The protein component plays an auxiliary but essential role in vivo by binding to the 5'-leader sequence and broadening the substrate specificity of the ribozyme.</text>
</comment>
<proteinExistence type="predicted"/>
<organism evidence="8 9">
    <name type="scientific">Fundidesulfovibrio magnetotacticus</name>
    <dbReference type="NCBI Taxonomy" id="2730080"/>
    <lineage>
        <taxon>Bacteria</taxon>
        <taxon>Pseudomonadati</taxon>
        <taxon>Thermodesulfobacteriota</taxon>
        <taxon>Desulfovibrionia</taxon>
        <taxon>Desulfovibrionales</taxon>
        <taxon>Desulfovibrionaceae</taxon>
        <taxon>Fundidesulfovibrio</taxon>
    </lineage>
</organism>
<dbReference type="GO" id="GO:0042781">
    <property type="term" value="F:3'-tRNA processing endoribonuclease activity"/>
    <property type="evidence" value="ECO:0007669"/>
    <property type="project" value="TreeGrafter"/>
</dbReference>
<dbReference type="AlphaFoldDB" id="A0A6V8LL64"/>
<dbReference type="Proteomes" id="UP000494245">
    <property type="component" value="Unassembled WGS sequence"/>
</dbReference>
<dbReference type="SUPFAM" id="SSF54211">
    <property type="entry name" value="Ribosomal protein S5 domain 2-like"/>
    <property type="match status" value="1"/>
</dbReference>
<dbReference type="PROSITE" id="PS00648">
    <property type="entry name" value="RIBONUCLEASE_P"/>
    <property type="match status" value="1"/>
</dbReference>
<evidence type="ECO:0000313" key="8">
    <source>
        <dbReference type="EMBL" id="GFK92434.1"/>
    </source>
</evidence>
<dbReference type="Gene3D" id="3.30.230.10">
    <property type="match status" value="1"/>
</dbReference>
<dbReference type="EMBL" id="BLTE01000001">
    <property type="protein sequence ID" value="GFK92434.1"/>
    <property type="molecule type" value="Genomic_DNA"/>
</dbReference>
<dbReference type="Pfam" id="PF00825">
    <property type="entry name" value="Ribonuclease_P"/>
    <property type="match status" value="1"/>
</dbReference>
<evidence type="ECO:0000256" key="4">
    <source>
        <dbReference type="ARBA" id="ARBA00022759"/>
    </source>
</evidence>
<evidence type="ECO:0000256" key="1">
    <source>
        <dbReference type="ARBA" id="ARBA00002663"/>
    </source>
</evidence>
<gene>
    <name evidence="8" type="primary">rnpA</name>
    <name evidence="8" type="ORF">NNJEOMEG_00259</name>
</gene>
<evidence type="ECO:0000256" key="7">
    <source>
        <dbReference type="NCBIfam" id="TIGR00188"/>
    </source>
</evidence>
<sequence>MAVSRKVGHAPTRNRVKRLLREFFRLHGPAIPGGIDIVAVPKKQLDVHGLTLKLLTEDLEPVLEKIQARRNRNASRPDA</sequence>
<dbReference type="InterPro" id="IPR000100">
    <property type="entry name" value="RNase_P"/>
</dbReference>
<reference evidence="8 9" key="2">
    <citation type="submission" date="2020-05" db="EMBL/GenBank/DDBJ databases">
        <title>Draft genome sequence of Desulfovibrio sp. strainFSS-1.</title>
        <authorList>
            <person name="Shimoshige H."/>
            <person name="Kobayashi H."/>
            <person name="Maekawa T."/>
        </authorList>
    </citation>
    <scope>NUCLEOTIDE SEQUENCE [LARGE SCALE GENOMIC DNA]</scope>
    <source>
        <strain evidence="8 9">SIID29052-01</strain>
    </source>
</reference>
<dbReference type="InterPro" id="IPR020568">
    <property type="entry name" value="Ribosomal_Su5_D2-typ_SF"/>
</dbReference>
<reference evidence="8 9" key="1">
    <citation type="submission" date="2020-04" db="EMBL/GenBank/DDBJ databases">
        <authorList>
            <consortium name="Desulfovibrio sp. FSS-1 genome sequencing consortium"/>
            <person name="Shimoshige H."/>
            <person name="Kobayashi H."/>
            <person name="Maekawa T."/>
        </authorList>
    </citation>
    <scope>NUCLEOTIDE SEQUENCE [LARGE SCALE GENOMIC DNA]</scope>
    <source>
        <strain evidence="8 9">SIID29052-01</strain>
    </source>
</reference>
<keyword evidence="3" id="KW-0540">Nuclease</keyword>
<evidence type="ECO:0000256" key="2">
    <source>
        <dbReference type="ARBA" id="ARBA00022694"/>
    </source>
</evidence>
<dbReference type="NCBIfam" id="TIGR00188">
    <property type="entry name" value="rnpA"/>
    <property type="match status" value="1"/>
</dbReference>
<keyword evidence="9" id="KW-1185">Reference proteome</keyword>
<dbReference type="GO" id="GO:0004526">
    <property type="term" value="F:ribonuclease P activity"/>
    <property type="evidence" value="ECO:0007669"/>
    <property type="project" value="UniProtKB-UniRule"/>
</dbReference>
<accession>A0A6V8LL64</accession>
<keyword evidence="5 8" id="KW-0378">Hydrolase</keyword>
<keyword evidence="6" id="KW-0694">RNA-binding</keyword>
<evidence type="ECO:0000256" key="5">
    <source>
        <dbReference type="ARBA" id="ARBA00022801"/>
    </source>
</evidence>
<evidence type="ECO:0000256" key="3">
    <source>
        <dbReference type="ARBA" id="ARBA00022722"/>
    </source>
</evidence>
<evidence type="ECO:0000256" key="6">
    <source>
        <dbReference type="ARBA" id="ARBA00022884"/>
    </source>
</evidence>
<dbReference type="PANTHER" id="PTHR33992:SF1">
    <property type="entry name" value="RIBONUCLEASE P PROTEIN COMPONENT"/>
    <property type="match status" value="1"/>
</dbReference>
<dbReference type="InterPro" id="IPR014721">
    <property type="entry name" value="Ribsml_uS5_D2-typ_fold_subgr"/>
</dbReference>
<protein>
    <recommendedName>
        <fullName evidence="7">Ribonuclease P protein component</fullName>
        <ecNumber evidence="7">3.1.26.5</ecNumber>
    </recommendedName>
</protein>
<dbReference type="GO" id="GO:0030677">
    <property type="term" value="C:ribonuclease P complex"/>
    <property type="evidence" value="ECO:0007669"/>
    <property type="project" value="TreeGrafter"/>
</dbReference>
<name>A0A6V8LL64_9BACT</name>
<comment type="caution">
    <text evidence="8">The sequence shown here is derived from an EMBL/GenBank/DDBJ whole genome shotgun (WGS) entry which is preliminary data.</text>
</comment>
<dbReference type="EC" id="3.1.26.5" evidence="7"/>
<keyword evidence="2" id="KW-0819">tRNA processing</keyword>